<protein>
    <submittedName>
        <fullName evidence="2">Uncharacterized protein</fullName>
    </submittedName>
</protein>
<reference evidence="2" key="1">
    <citation type="journal article" date="2020" name="Phytopathology">
        <title>Genome Sequence Resources of Colletotrichum truncatum, C. plurivorum, C. musicola, and C. sojae: Four Species Pathogenic to Soybean (Glycine max).</title>
        <authorList>
            <person name="Rogerio F."/>
            <person name="Boufleur T.R."/>
            <person name="Ciampi-Guillardi M."/>
            <person name="Sukno S.A."/>
            <person name="Thon M.R."/>
            <person name="Massola Junior N.S."/>
            <person name="Baroncelli R."/>
        </authorList>
    </citation>
    <scope>NUCLEOTIDE SEQUENCE</scope>
    <source>
        <strain evidence="2">LFN0074</strain>
    </source>
</reference>
<evidence type="ECO:0000313" key="3">
    <source>
        <dbReference type="Proteomes" id="UP000639643"/>
    </source>
</evidence>
<gene>
    <name evidence="2" type="ORF">CMUS01_05603</name>
</gene>
<feature type="compositionally biased region" description="Polar residues" evidence="1">
    <location>
        <begin position="76"/>
        <end position="93"/>
    </location>
</feature>
<organism evidence="2 3">
    <name type="scientific">Colletotrichum musicola</name>
    <dbReference type="NCBI Taxonomy" id="2175873"/>
    <lineage>
        <taxon>Eukaryota</taxon>
        <taxon>Fungi</taxon>
        <taxon>Dikarya</taxon>
        <taxon>Ascomycota</taxon>
        <taxon>Pezizomycotina</taxon>
        <taxon>Sordariomycetes</taxon>
        <taxon>Hypocreomycetidae</taxon>
        <taxon>Glomerellales</taxon>
        <taxon>Glomerellaceae</taxon>
        <taxon>Colletotrichum</taxon>
        <taxon>Colletotrichum orchidearum species complex</taxon>
    </lineage>
</organism>
<evidence type="ECO:0000256" key="1">
    <source>
        <dbReference type="SAM" id="MobiDB-lite"/>
    </source>
</evidence>
<dbReference type="EMBL" id="WIGM01000168">
    <property type="protein sequence ID" value="KAF6835966.1"/>
    <property type="molecule type" value="Genomic_DNA"/>
</dbReference>
<proteinExistence type="predicted"/>
<dbReference type="Proteomes" id="UP000639643">
    <property type="component" value="Unassembled WGS sequence"/>
</dbReference>
<evidence type="ECO:0000313" key="2">
    <source>
        <dbReference type="EMBL" id="KAF6835966.1"/>
    </source>
</evidence>
<name>A0A8H6NKN3_9PEZI</name>
<feature type="region of interest" description="Disordered" evidence="1">
    <location>
        <begin position="62"/>
        <end position="111"/>
    </location>
</feature>
<feature type="compositionally biased region" description="Pro residues" evidence="1">
    <location>
        <begin position="97"/>
        <end position="111"/>
    </location>
</feature>
<accession>A0A8H6NKN3</accession>
<keyword evidence="3" id="KW-1185">Reference proteome</keyword>
<comment type="caution">
    <text evidence="2">The sequence shown here is derived from an EMBL/GenBank/DDBJ whole genome shotgun (WGS) entry which is preliminary data.</text>
</comment>
<sequence length="111" mass="12259">MTPADVAPSEAPRKSRAFCRIIRKRYLVAGVSSLTEEDWPRDPRARSTSPRSWLFQCSVDFTSTKSSNDRPPVTHQPVNPSRSLASSLLNMSRPSVSPMPPLPPPAHPVPI</sequence>
<dbReference type="AlphaFoldDB" id="A0A8H6NKN3"/>